<organism evidence="2 3">
    <name type="scientific">Rhizobium aquaticum</name>
    <dbReference type="NCBI Taxonomy" id="1549636"/>
    <lineage>
        <taxon>Bacteria</taxon>
        <taxon>Pseudomonadati</taxon>
        <taxon>Pseudomonadota</taxon>
        <taxon>Alphaproteobacteria</taxon>
        <taxon>Hyphomicrobiales</taxon>
        <taxon>Rhizobiaceae</taxon>
        <taxon>Rhizobium/Agrobacterium group</taxon>
        <taxon>Rhizobium</taxon>
    </lineage>
</organism>
<dbReference type="InterPro" id="IPR052718">
    <property type="entry name" value="NmrA-type_oxidoreductase"/>
</dbReference>
<name>A0ABV2IYK1_9HYPH</name>
<dbReference type="InterPro" id="IPR008030">
    <property type="entry name" value="NmrA-like"/>
</dbReference>
<proteinExistence type="predicted"/>
<dbReference type="PANTHER" id="PTHR47129:SF1">
    <property type="entry name" value="NMRA-LIKE DOMAIN-CONTAINING PROTEIN"/>
    <property type="match status" value="1"/>
</dbReference>
<sequence>MSDTLLVTGASGQFGRLVIKHLLETQGVAPGSIIAASRDTSKLADIAAKGVKTVAADFDDAASLEKAFAGVNRLLIVSTDSLDGTDRRLRQHSAAVAAAKAAGVGHIIYTSMPLPDESLVTFAPDHLGTEKAIKASGLGYTILRNSWYMENLFASIPNALKSGQWFTAAGQGKTAYVTREDLARTAAAVLASSDTSSNTYTLTGVEALSNDEIAALASQIIGKPIQVVHVPDEGLLQGMIAAGVPEFVAPTYLSFDTNTRAGKLATVTGDIEKLTGKAPITLKAFFEATKDAFLAA</sequence>
<dbReference type="Proteomes" id="UP001549047">
    <property type="component" value="Unassembled WGS sequence"/>
</dbReference>
<keyword evidence="2" id="KW-0560">Oxidoreductase</keyword>
<dbReference type="GO" id="GO:0003955">
    <property type="term" value="F:NAD(P)H dehydrogenase (quinone) activity"/>
    <property type="evidence" value="ECO:0007669"/>
    <property type="project" value="UniProtKB-EC"/>
</dbReference>
<reference evidence="2 3" key="1">
    <citation type="submission" date="2024-06" db="EMBL/GenBank/DDBJ databases">
        <title>Genomic Encyclopedia of Type Strains, Phase IV (KMG-IV): sequencing the most valuable type-strain genomes for metagenomic binning, comparative biology and taxonomic classification.</title>
        <authorList>
            <person name="Goeker M."/>
        </authorList>
    </citation>
    <scope>NUCLEOTIDE SEQUENCE [LARGE SCALE GENOMIC DNA]</scope>
    <source>
        <strain evidence="2 3">DSM 29780</strain>
    </source>
</reference>
<accession>A0ABV2IYK1</accession>
<dbReference type="RefSeq" id="WP_354556115.1">
    <property type="nucleotide sequence ID" value="NZ_JBEPMB010000002.1"/>
</dbReference>
<dbReference type="Gene3D" id="3.90.25.10">
    <property type="entry name" value="UDP-galactose 4-epimerase, domain 1"/>
    <property type="match status" value="1"/>
</dbReference>
<evidence type="ECO:0000259" key="1">
    <source>
        <dbReference type="Pfam" id="PF05368"/>
    </source>
</evidence>
<feature type="domain" description="NmrA-like" evidence="1">
    <location>
        <begin position="2"/>
        <end position="264"/>
    </location>
</feature>
<comment type="caution">
    <text evidence="2">The sequence shown here is derived from an EMBL/GenBank/DDBJ whole genome shotgun (WGS) entry which is preliminary data.</text>
</comment>
<evidence type="ECO:0000313" key="3">
    <source>
        <dbReference type="Proteomes" id="UP001549047"/>
    </source>
</evidence>
<dbReference type="InterPro" id="IPR036291">
    <property type="entry name" value="NAD(P)-bd_dom_sf"/>
</dbReference>
<gene>
    <name evidence="2" type="ORF">ABID16_001917</name>
</gene>
<dbReference type="SUPFAM" id="SSF51735">
    <property type="entry name" value="NAD(P)-binding Rossmann-fold domains"/>
    <property type="match status" value="1"/>
</dbReference>
<dbReference type="Gene3D" id="3.40.50.720">
    <property type="entry name" value="NAD(P)-binding Rossmann-like Domain"/>
    <property type="match status" value="1"/>
</dbReference>
<keyword evidence="3" id="KW-1185">Reference proteome</keyword>
<evidence type="ECO:0000313" key="2">
    <source>
        <dbReference type="EMBL" id="MET3613588.1"/>
    </source>
</evidence>
<dbReference type="EC" id="1.6.5.2" evidence="2"/>
<dbReference type="PANTHER" id="PTHR47129">
    <property type="entry name" value="QUINONE OXIDOREDUCTASE 2"/>
    <property type="match status" value="1"/>
</dbReference>
<dbReference type="EMBL" id="JBEPMB010000002">
    <property type="protein sequence ID" value="MET3613588.1"/>
    <property type="molecule type" value="Genomic_DNA"/>
</dbReference>
<protein>
    <submittedName>
        <fullName evidence="2">NAD(P)H dehydrogenase (Quinone)</fullName>
        <ecNumber evidence="2">1.6.5.2</ecNumber>
    </submittedName>
</protein>
<dbReference type="CDD" id="cd05269">
    <property type="entry name" value="TMR_SDR_a"/>
    <property type="match status" value="1"/>
</dbReference>
<dbReference type="Pfam" id="PF05368">
    <property type="entry name" value="NmrA"/>
    <property type="match status" value="1"/>
</dbReference>